<evidence type="ECO:0000313" key="1">
    <source>
        <dbReference type="EMBL" id="GAU31591.1"/>
    </source>
</evidence>
<organism evidence="1 2">
    <name type="scientific">Trifolium subterraneum</name>
    <name type="common">Subterranean clover</name>
    <dbReference type="NCBI Taxonomy" id="3900"/>
    <lineage>
        <taxon>Eukaryota</taxon>
        <taxon>Viridiplantae</taxon>
        <taxon>Streptophyta</taxon>
        <taxon>Embryophyta</taxon>
        <taxon>Tracheophyta</taxon>
        <taxon>Spermatophyta</taxon>
        <taxon>Magnoliopsida</taxon>
        <taxon>eudicotyledons</taxon>
        <taxon>Gunneridae</taxon>
        <taxon>Pentapetalae</taxon>
        <taxon>rosids</taxon>
        <taxon>fabids</taxon>
        <taxon>Fabales</taxon>
        <taxon>Fabaceae</taxon>
        <taxon>Papilionoideae</taxon>
        <taxon>50 kb inversion clade</taxon>
        <taxon>NPAAA clade</taxon>
        <taxon>Hologalegina</taxon>
        <taxon>IRL clade</taxon>
        <taxon>Trifolieae</taxon>
        <taxon>Trifolium</taxon>
    </lineage>
</organism>
<reference evidence="2" key="1">
    <citation type="journal article" date="2017" name="Front. Plant Sci.">
        <title>Climate Clever Clovers: New Paradigm to Reduce the Environmental Footprint of Ruminants by Breeding Low Methanogenic Forages Utilizing Haplotype Variation.</title>
        <authorList>
            <person name="Kaur P."/>
            <person name="Appels R."/>
            <person name="Bayer P.E."/>
            <person name="Keeble-Gagnere G."/>
            <person name="Wang J."/>
            <person name="Hirakawa H."/>
            <person name="Shirasawa K."/>
            <person name="Vercoe P."/>
            <person name="Stefanova K."/>
            <person name="Durmic Z."/>
            <person name="Nichols P."/>
            <person name="Revell C."/>
            <person name="Isobe S.N."/>
            <person name="Edwards D."/>
            <person name="Erskine W."/>
        </authorList>
    </citation>
    <scope>NUCLEOTIDE SEQUENCE [LARGE SCALE GENOMIC DNA]</scope>
    <source>
        <strain evidence="2">cv. Daliak</strain>
    </source>
</reference>
<dbReference type="EMBL" id="DF973460">
    <property type="protein sequence ID" value="GAU31591.1"/>
    <property type="molecule type" value="Genomic_DNA"/>
</dbReference>
<evidence type="ECO:0000313" key="2">
    <source>
        <dbReference type="Proteomes" id="UP000242715"/>
    </source>
</evidence>
<name>A0A2Z6MIP6_TRISU</name>
<gene>
    <name evidence="1" type="ORF">TSUD_54150</name>
</gene>
<protein>
    <submittedName>
        <fullName evidence="1">Uncharacterized protein</fullName>
    </submittedName>
</protein>
<keyword evidence="2" id="KW-1185">Reference proteome</keyword>
<dbReference type="AlphaFoldDB" id="A0A2Z6MIP6"/>
<dbReference type="Proteomes" id="UP000242715">
    <property type="component" value="Unassembled WGS sequence"/>
</dbReference>
<sequence>MRIDSSLVIVVLGQKFNIRVMEETGGVIGGNTRCCGGCVIIDGEAPSMASHDGGVSFLATAVGGSEVGSECDPSQSCQVLMGLEKQACGKGEVNSTWKDGCQEVGVIGSSSNNSGNSPSLAIPLVNVEDRCVLSGYEENRVQKLESAGSGGERRIKSTNTSPIGTCADLPSRVPCFVLSREQEVGSGAVCGVSGSNGVMLQEMLVVMGLLF</sequence>
<proteinExistence type="predicted"/>
<accession>A0A2Z6MIP6</accession>